<dbReference type="KEGG" id="vbh:CMV30_01825"/>
<dbReference type="EMBL" id="CP023344">
    <property type="protein sequence ID" value="ATC65934.1"/>
    <property type="molecule type" value="Genomic_DNA"/>
</dbReference>
<dbReference type="RefSeq" id="WP_096057563.1">
    <property type="nucleotide sequence ID" value="NZ_CP023344.1"/>
</dbReference>
<evidence type="ECO:0000256" key="3">
    <source>
        <dbReference type="ARBA" id="ARBA00022829"/>
    </source>
</evidence>
<dbReference type="InterPro" id="IPR036390">
    <property type="entry name" value="WH_DNA-bd_sf"/>
</dbReference>
<accession>A0A290QBN5</accession>
<reference evidence="6 7" key="1">
    <citation type="submission" date="2017-09" db="EMBL/GenBank/DDBJ databases">
        <title>Complete genome sequence of Verrucomicrobial strain HZ-65, isolated from freshwater.</title>
        <authorList>
            <person name="Choi A."/>
        </authorList>
    </citation>
    <scope>NUCLEOTIDE SEQUENCE [LARGE SCALE GENOMIC DNA]</scope>
    <source>
        <strain evidence="6 7">HZ-65</strain>
    </source>
</reference>
<keyword evidence="3" id="KW-0159">Chromosome partition</keyword>
<feature type="compositionally biased region" description="Low complexity" evidence="5">
    <location>
        <begin position="298"/>
        <end position="308"/>
    </location>
</feature>
<sequence length="330" mass="35671">MAFNLQKVLKALLFSSSQPLSVKDVQAVFARFHDQAVLPVVNEGETESAATAETGGEEKLEAGSQMPEATAGSVEATEVAVVSPEEKDAELYQDVPSLITATQIREAMAAIGEELRVANDIYLLIEGPTGFRIVTHPRFARWIRIQRDEPAPVKLTQSALETLAIVAYRQPVTRTELEAIRGVSAEAGLNKLMERELVYITGRADLPGRPLQYGTTDKFLDFVGVKSLVELPASDVLSPRQIDEWMKNAINPKTPTDAEMGLPLEEGEGDSPNLEAVSVEHHDHSQDAMSESAEESVESSVETVVSEAASEDASDADEAAAADESEEKPV</sequence>
<dbReference type="InterPro" id="IPR036388">
    <property type="entry name" value="WH-like_DNA-bd_sf"/>
</dbReference>
<evidence type="ECO:0000256" key="2">
    <source>
        <dbReference type="ARBA" id="ARBA00022618"/>
    </source>
</evidence>
<evidence type="ECO:0000256" key="1">
    <source>
        <dbReference type="ARBA" id="ARBA00022490"/>
    </source>
</evidence>
<keyword evidence="2" id="KW-0132">Cell division</keyword>
<feature type="compositionally biased region" description="Acidic residues" evidence="5">
    <location>
        <begin position="309"/>
        <end position="330"/>
    </location>
</feature>
<dbReference type="PANTHER" id="PTHR34298">
    <property type="entry name" value="SEGREGATION AND CONDENSATION PROTEIN B"/>
    <property type="match status" value="1"/>
</dbReference>
<keyword evidence="7" id="KW-1185">Reference proteome</keyword>
<dbReference type="Proteomes" id="UP000217265">
    <property type="component" value="Chromosome"/>
</dbReference>
<dbReference type="Gene3D" id="1.10.10.10">
    <property type="entry name" value="Winged helix-like DNA-binding domain superfamily/Winged helix DNA-binding domain"/>
    <property type="match status" value="2"/>
</dbReference>
<organism evidence="6 7">
    <name type="scientific">Nibricoccus aquaticus</name>
    <dbReference type="NCBI Taxonomy" id="2576891"/>
    <lineage>
        <taxon>Bacteria</taxon>
        <taxon>Pseudomonadati</taxon>
        <taxon>Verrucomicrobiota</taxon>
        <taxon>Opitutia</taxon>
        <taxon>Opitutales</taxon>
        <taxon>Opitutaceae</taxon>
        <taxon>Nibricoccus</taxon>
    </lineage>
</organism>
<evidence type="ECO:0000313" key="7">
    <source>
        <dbReference type="Proteomes" id="UP000217265"/>
    </source>
</evidence>
<dbReference type="NCBIfam" id="TIGR00281">
    <property type="entry name" value="SMC-Scp complex subunit ScpB"/>
    <property type="match status" value="1"/>
</dbReference>
<name>A0A290QBN5_9BACT</name>
<dbReference type="InterPro" id="IPR005234">
    <property type="entry name" value="ScpB_csome_segregation"/>
</dbReference>
<dbReference type="SUPFAM" id="SSF46785">
    <property type="entry name" value="Winged helix' DNA-binding domain"/>
    <property type="match status" value="1"/>
</dbReference>
<feature type="region of interest" description="Disordered" evidence="5">
    <location>
        <begin position="43"/>
        <end position="69"/>
    </location>
</feature>
<dbReference type="GO" id="GO:0051301">
    <property type="term" value="P:cell division"/>
    <property type="evidence" value="ECO:0007669"/>
    <property type="project" value="UniProtKB-KW"/>
</dbReference>
<dbReference type="OrthoDB" id="9806226at2"/>
<dbReference type="GO" id="GO:0051304">
    <property type="term" value="P:chromosome separation"/>
    <property type="evidence" value="ECO:0007669"/>
    <property type="project" value="InterPro"/>
</dbReference>
<evidence type="ECO:0000256" key="4">
    <source>
        <dbReference type="ARBA" id="ARBA00023306"/>
    </source>
</evidence>
<keyword evidence="4" id="KW-0131">Cell cycle</keyword>
<keyword evidence="1" id="KW-0963">Cytoplasm</keyword>
<dbReference type="PANTHER" id="PTHR34298:SF2">
    <property type="entry name" value="SEGREGATION AND CONDENSATION PROTEIN B"/>
    <property type="match status" value="1"/>
</dbReference>
<gene>
    <name evidence="6" type="primary">scpB</name>
    <name evidence="6" type="ORF">CMV30_01825</name>
</gene>
<proteinExistence type="predicted"/>
<evidence type="ECO:0000313" key="6">
    <source>
        <dbReference type="EMBL" id="ATC65934.1"/>
    </source>
</evidence>
<evidence type="ECO:0000256" key="5">
    <source>
        <dbReference type="SAM" id="MobiDB-lite"/>
    </source>
</evidence>
<dbReference type="AlphaFoldDB" id="A0A290QBN5"/>
<protein>
    <submittedName>
        <fullName evidence="6">SMC-Scp complex subunit ScpB</fullName>
    </submittedName>
</protein>
<feature type="region of interest" description="Disordered" evidence="5">
    <location>
        <begin position="249"/>
        <end position="330"/>
    </location>
</feature>
<dbReference type="Pfam" id="PF04079">
    <property type="entry name" value="SMC_ScpB"/>
    <property type="match status" value="1"/>
</dbReference>